<evidence type="ECO:0000313" key="5">
    <source>
        <dbReference type="Proteomes" id="UP001596328"/>
    </source>
</evidence>
<dbReference type="PRINTS" id="PR00420">
    <property type="entry name" value="RNGMNOXGNASE"/>
</dbReference>
<dbReference type="AlphaFoldDB" id="A0ABD5S136"/>
<dbReference type="InterPro" id="IPR050631">
    <property type="entry name" value="PheA/TfdB_FAD_monoxygenase"/>
</dbReference>
<dbReference type="GO" id="GO:0004497">
    <property type="term" value="F:monooxygenase activity"/>
    <property type="evidence" value="ECO:0007669"/>
    <property type="project" value="UniProtKB-KW"/>
</dbReference>
<evidence type="ECO:0000256" key="2">
    <source>
        <dbReference type="ARBA" id="ARBA00023027"/>
    </source>
</evidence>
<proteinExistence type="predicted"/>
<name>A0ABD5S136_9EURY</name>
<feature type="non-terminal residue" evidence="4">
    <location>
        <position position="310"/>
    </location>
</feature>
<sequence length="310" mass="33763">MSGNADEDRVIVVGAGPTGMTTALALDARGVPVTVLEADPKDRDRPGSRAIYVHGSTLRTLERNRPGLGETLADAGMVWPTRRTLFGGREVFSRTYPGAGDGDGLPHFTSLPQVRTEEFMLDACEDAGIAIHWDAAVESVESNPDGVTVETEDGEEWSAPYVVGADGAGSAVRKGIGATFDGSRSENSFVIVDVEENPDDPREIERVFHYDHPAMDGRNVLLVPFQGGWRVDLQCLNDENPERFADEDYVGEWVADVLGDQYEDRVTWTSTYEFLQVTADTFVDDHRRVLLAGEAAHLFAPFGARGMNSG</sequence>
<feature type="domain" description="FAD-binding" evidence="3">
    <location>
        <begin position="9"/>
        <end position="310"/>
    </location>
</feature>
<dbReference type="Gene3D" id="3.30.70.2450">
    <property type="match status" value="1"/>
</dbReference>
<dbReference type="PANTHER" id="PTHR43476:SF4">
    <property type="entry name" value="BLR0106 PROTEIN"/>
    <property type="match status" value="1"/>
</dbReference>
<keyword evidence="5" id="KW-1185">Reference proteome</keyword>
<dbReference type="Pfam" id="PF01494">
    <property type="entry name" value="FAD_binding_3"/>
    <property type="match status" value="1"/>
</dbReference>
<accession>A0ABD5S136</accession>
<dbReference type="Gene3D" id="3.50.50.60">
    <property type="entry name" value="FAD/NAD(P)-binding domain"/>
    <property type="match status" value="1"/>
</dbReference>
<evidence type="ECO:0000256" key="1">
    <source>
        <dbReference type="ARBA" id="ARBA00023002"/>
    </source>
</evidence>
<protein>
    <submittedName>
        <fullName evidence="4">FAD-dependent monooxygenase</fullName>
    </submittedName>
</protein>
<organism evidence="4 5">
    <name type="scientific">Halobium palmae</name>
    <dbReference type="NCBI Taxonomy" id="1776492"/>
    <lineage>
        <taxon>Archaea</taxon>
        <taxon>Methanobacteriati</taxon>
        <taxon>Methanobacteriota</taxon>
        <taxon>Stenosarchaea group</taxon>
        <taxon>Halobacteria</taxon>
        <taxon>Halobacteriales</taxon>
        <taxon>Haloferacaceae</taxon>
        <taxon>Halobium</taxon>
    </lineage>
</organism>
<dbReference type="EMBL" id="JBHSWU010000453">
    <property type="protein sequence ID" value="MFC6725275.1"/>
    <property type="molecule type" value="Genomic_DNA"/>
</dbReference>
<dbReference type="SUPFAM" id="SSF51905">
    <property type="entry name" value="FAD/NAD(P)-binding domain"/>
    <property type="match status" value="1"/>
</dbReference>
<keyword evidence="1" id="KW-0560">Oxidoreductase</keyword>
<evidence type="ECO:0000259" key="3">
    <source>
        <dbReference type="Pfam" id="PF01494"/>
    </source>
</evidence>
<keyword evidence="4" id="KW-0503">Monooxygenase</keyword>
<gene>
    <name evidence="4" type="ORF">ACFQE1_13025</name>
</gene>
<reference evidence="4 5" key="1">
    <citation type="journal article" date="2019" name="Int. J. Syst. Evol. Microbiol.">
        <title>The Global Catalogue of Microorganisms (GCM) 10K type strain sequencing project: providing services to taxonomists for standard genome sequencing and annotation.</title>
        <authorList>
            <consortium name="The Broad Institute Genomics Platform"/>
            <consortium name="The Broad Institute Genome Sequencing Center for Infectious Disease"/>
            <person name="Wu L."/>
            <person name="Ma J."/>
        </authorList>
    </citation>
    <scope>NUCLEOTIDE SEQUENCE [LARGE SCALE GENOMIC DNA]</scope>
    <source>
        <strain evidence="4 5">NBRC 111368</strain>
    </source>
</reference>
<dbReference type="PANTHER" id="PTHR43476">
    <property type="entry name" value="3-(3-HYDROXY-PHENYL)PROPIONATE/3-HYDROXYCINNAMIC ACID HYDROXYLASE"/>
    <property type="match status" value="1"/>
</dbReference>
<keyword evidence="2" id="KW-0520">NAD</keyword>
<comment type="caution">
    <text evidence="4">The sequence shown here is derived from an EMBL/GenBank/DDBJ whole genome shotgun (WGS) entry which is preliminary data.</text>
</comment>
<dbReference type="Proteomes" id="UP001596328">
    <property type="component" value="Unassembled WGS sequence"/>
</dbReference>
<dbReference type="InterPro" id="IPR036188">
    <property type="entry name" value="FAD/NAD-bd_sf"/>
</dbReference>
<dbReference type="InterPro" id="IPR002938">
    <property type="entry name" value="FAD-bd"/>
</dbReference>
<evidence type="ECO:0000313" key="4">
    <source>
        <dbReference type="EMBL" id="MFC6725275.1"/>
    </source>
</evidence>